<feature type="transmembrane region" description="Helical" evidence="2">
    <location>
        <begin position="118"/>
        <end position="135"/>
    </location>
</feature>
<dbReference type="EMBL" id="CP036434">
    <property type="protein sequence ID" value="QDV04841.1"/>
    <property type="molecule type" value="Genomic_DNA"/>
</dbReference>
<evidence type="ECO:0000313" key="5">
    <source>
        <dbReference type="Proteomes" id="UP000320390"/>
    </source>
</evidence>
<dbReference type="AlphaFoldDB" id="A0A518ELB4"/>
<feature type="transmembrane region" description="Helical" evidence="2">
    <location>
        <begin position="66"/>
        <end position="87"/>
    </location>
</feature>
<sequence length="393" mass="43136">MGEWLDGAERNRAREMGPRLPSQIAGRFGGRVTDRSSVSSSAPTSAETAPAARRGRGTGGTGGARVARFVVGGLIVLWSTISMLLLAGPHGTPGIPRLAAVAVWILCVYLLARHAPPLASLIALPTLALAIVWGLRQIPPRLDRSWAEDHAQAPSVALDGDLVTIGDFRSFRHSEDGQIEARWESRTFDLGTLEGCDYIVVPFPENPKLAHTMVSFRFAEGPNLALSVEARREVGEAYSVVRALFRQYELIYVIGNEEDLLGSRLFARGDALYLHPVVADVAVVRSFLVDLLMTAAELHGTPRWYHTLRSNCTTSLVQSFERARGERLPWDLRILLPGGSDELVYDLGILESTRPFADLRREARVDASLLEERSAVCAVRENLSTLLRHRSSD</sequence>
<feature type="region of interest" description="Disordered" evidence="1">
    <location>
        <begin position="1"/>
        <end position="20"/>
    </location>
</feature>
<keyword evidence="5" id="KW-1185">Reference proteome</keyword>
<dbReference type="Pfam" id="PF13387">
    <property type="entry name" value="Lnb_N"/>
    <property type="match status" value="1"/>
</dbReference>
<accession>A0A518ELB4</accession>
<keyword evidence="2" id="KW-1133">Transmembrane helix</keyword>
<feature type="domain" description="Lnb N-terminal periplasmic" evidence="3">
    <location>
        <begin position="181"/>
        <end position="337"/>
    </location>
</feature>
<organism evidence="4 5">
    <name type="scientific">Saltatorellus ferox</name>
    <dbReference type="NCBI Taxonomy" id="2528018"/>
    <lineage>
        <taxon>Bacteria</taxon>
        <taxon>Pseudomonadati</taxon>
        <taxon>Planctomycetota</taxon>
        <taxon>Planctomycetia</taxon>
        <taxon>Planctomycetia incertae sedis</taxon>
        <taxon>Saltatorellus</taxon>
    </lineage>
</organism>
<proteinExistence type="predicted"/>
<evidence type="ECO:0000313" key="4">
    <source>
        <dbReference type="EMBL" id="QDV04841.1"/>
    </source>
</evidence>
<feature type="transmembrane region" description="Helical" evidence="2">
    <location>
        <begin position="94"/>
        <end position="112"/>
    </location>
</feature>
<evidence type="ECO:0000256" key="1">
    <source>
        <dbReference type="SAM" id="MobiDB-lite"/>
    </source>
</evidence>
<feature type="region of interest" description="Disordered" evidence="1">
    <location>
        <begin position="29"/>
        <end position="61"/>
    </location>
</feature>
<protein>
    <recommendedName>
        <fullName evidence="3">Lnb N-terminal periplasmic domain-containing protein</fullName>
    </recommendedName>
</protein>
<keyword evidence="2" id="KW-0812">Transmembrane</keyword>
<feature type="compositionally biased region" description="Basic and acidic residues" evidence="1">
    <location>
        <begin position="7"/>
        <end position="17"/>
    </location>
</feature>
<evidence type="ECO:0000256" key="2">
    <source>
        <dbReference type="SAM" id="Phobius"/>
    </source>
</evidence>
<reference evidence="4 5" key="1">
    <citation type="submission" date="2019-02" db="EMBL/GenBank/DDBJ databases">
        <title>Deep-cultivation of Planctomycetes and their phenomic and genomic characterization uncovers novel biology.</title>
        <authorList>
            <person name="Wiegand S."/>
            <person name="Jogler M."/>
            <person name="Boedeker C."/>
            <person name="Pinto D."/>
            <person name="Vollmers J."/>
            <person name="Rivas-Marin E."/>
            <person name="Kohn T."/>
            <person name="Peeters S.H."/>
            <person name="Heuer A."/>
            <person name="Rast P."/>
            <person name="Oberbeckmann S."/>
            <person name="Bunk B."/>
            <person name="Jeske O."/>
            <person name="Meyerdierks A."/>
            <person name="Storesund J.E."/>
            <person name="Kallscheuer N."/>
            <person name="Luecker S."/>
            <person name="Lage O.M."/>
            <person name="Pohl T."/>
            <person name="Merkel B.J."/>
            <person name="Hornburger P."/>
            <person name="Mueller R.-W."/>
            <person name="Bruemmer F."/>
            <person name="Labrenz M."/>
            <person name="Spormann A.M."/>
            <person name="Op den Camp H."/>
            <person name="Overmann J."/>
            <person name="Amann R."/>
            <person name="Jetten M.S.M."/>
            <person name="Mascher T."/>
            <person name="Medema M.H."/>
            <person name="Devos D.P."/>
            <person name="Kaster A.-K."/>
            <person name="Ovreas L."/>
            <person name="Rohde M."/>
            <person name="Galperin M.Y."/>
            <person name="Jogler C."/>
        </authorList>
    </citation>
    <scope>NUCLEOTIDE SEQUENCE [LARGE SCALE GENOMIC DNA]</scope>
    <source>
        <strain evidence="4 5">Poly30</strain>
    </source>
</reference>
<gene>
    <name evidence="4" type="ORF">Poly30_03350</name>
</gene>
<evidence type="ECO:0000259" key="3">
    <source>
        <dbReference type="Pfam" id="PF13387"/>
    </source>
</evidence>
<keyword evidence="2" id="KW-0472">Membrane</keyword>
<dbReference type="OrthoDB" id="274718at2"/>
<feature type="compositionally biased region" description="Low complexity" evidence="1">
    <location>
        <begin position="36"/>
        <end position="52"/>
    </location>
</feature>
<dbReference type="Proteomes" id="UP000320390">
    <property type="component" value="Chromosome"/>
</dbReference>
<name>A0A518ELB4_9BACT</name>
<dbReference type="InterPro" id="IPR025178">
    <property type="entry name" value="Lnb_N"/>
</dbReference>